<proteinExistence type="predicted"/>
<dbReference type="Proteomes" id="UP001177003">
    <property type="component" value="Chromosome 9"/>
</dbReference>
<keyword evidence="2" id="KW-1185">Reference proteome</keyword>
<protein>
    <submittedName>
        <fullName evidence="1">Uncharacterized protein</fullName>
    </submittedName>
</protein>
<reference evidence="1" key="1">
    <citation type="submission" date="2023-04" db="EMBL/GenBank/DDBJ databases">
        <authorList>
            <person name="Vijverberg K."/>
            <person name="Xiong W."/>
            <person name="Schranz E."/>
        </authorList>
    </citation>
    <scope>NUCLEOTIDE SEQUENCE</scope>
</reference>
<dbReference type="AlphaFoldDB" id="A0AA36ENQ8"/>
<dbReference type="EMBL" id="OX465085">
    <property type="protein sequence ID" value="CAI9304151.1"/>
    <property type="molecule type" value="Genomic_DNA"/>
</dbReference>
<gene>
    <name evidence="1" type="ORF">LSALG_LOCUS42547</name>
</gene>
<organism evidence="1 2">
    <name type="scientific">Lactuca saligna</name>
    <name type="common">Willowleaf lettuce</name>
    <dbReference type="NCBI Taxonomy" id="75948"/>
    <lineage>
        <taxon>Eukaryota</taxon>
        <taxon>Viridiplantae</taxon>
        <taxon>Streptophyta</taxon>
        <taxon>Embryophyta</taxon>
        <taxon>Tracheophyta</taxon>
        <taxon>Spermatophyta</taxon>
        <taxon>Magnoliopsida</taxon>
        <taxon>eudicotyledons</taxon>
        <taxon>Gunneridae</taxon>
        <taxon>Pentapetalae</taxon>
        <taxon>asterids</taxon>
        <taxon>campanulids</taxon>
        <taxon>Asterales</taxon>
        <taxon>Asteraceae</taxon>
        <taxon>Cichorioideae</taxon>
        <taxon>Cichorieae</taxon>
        <taxon>Lactucinae</taxon>
        <taxon>Lactuca</taxon>
    </lineage>
</organism>
<sequence length="135" mass="15825">MQAKVKIIVECGDKVQIVGDDLLVTNPTWRNKLTREDNQSPPWMQYTTSNQQKKIFTSYWLTWLEKRIYIKKLYGYEEFSRQGDEYLTAMANRIATVFASMLEFPFVRYRAAMSLDTKTMTTFCDLIPTKLVATV</sequence>
<name>A0AA36ENQ8_LACSI</name>
<evidence type="ECO:0000313" key="2">
    <source>
        <dbReference type="Proteomes" id="UP001177003"/>
    </source>
</evidence>
<evidence type="ECO:0000313" key="1">
    <source>
        <dbReference type="EMBL" id="CAI9304151.1"/>
    </source>
</evidence>
<accession>A0AA36ENQ8</accession>